<dbReference type="Proteomes" id="UP000187822">
    <property type="component" value="Chromosome I"/>
</dbReference>
<dbReference type="EMBL" id="LT671858">
    <property type="protein sequence ID" value="SIM29661.1"/>
    <property type="molecule type" value="Genomic_DNA"/>
</dbReference>
<dbReference type="GO" id="GO:0006284">
    <property type="term" value="P:base-excision repair"/>
    <property type="evidence" value="ECO:0007669"/>
    <property type="project" value="UniProtKB-UniRule"/>
</dbReference>
<feature type="active site" evidence="7">
    <location>
        <position position="148"/>
    </location>
</feature>
<feature type="active site" evidence="7">
    <location>
        <position position="166"/>
    </location>
</feature>
<evidence type="ECO:0000256" key="3">
    <source>
        <dbReference type="ARBA" id="ARBA00023204"/>
    </source>
</evidence>
<dbReference type="GO" id="GO:0140078">
    <property type="term" value="F:class I DNA-(apurinic or apyrimidinic site) endonuclease activity"/>
    <property type="evidence" value="ECO:0007669"/>
    <property type="project" value="UniProtKB-EC"/>
</dbReference>
<dbReference type="GO" id="GO:0016799">
    <property type="term" value="F:hydrolase activity, hydrolyzing N-glycosyl compounds"/>
    <property type="evidence" value="ECO:0007669"/>
    <property type="project" value="UniProtKB-UniRule"/>
</dbReference>
<evidence type="ECO:0000313" key="9">
    <source>
        <dbReference type="EMBL" id="SIM29661.1"/>
    </source>
</evidence>
<dbReference type="EC" id="4.2.99.18" evidence="7"/>
<name>A0A1N5S0Q6_9ARCH</name>
<accession>A0A1N5S0Q6</accession>
<dbReference type="InterPro" id="IPR023170">
    <property type="entry name" value="HhH_base_excis_C"/>
</dbReference>
<dbReference type="AlphaFoldDB" id="A0A1N5S0Q6"/>
<dbReference type="InterPro" id="IPR012092">
    <property type="entry name" value="DNA_glyclase/AP_lyase_Ogg"/>
</dbReference>
<dbReference type="EMBL" id="LT719092">
    <property type="protein sequence ID" value="SJK83936.1"/>
    <property type="molecule type" value="Genomic_DNA"/>
</dbReference>
<dbReference type="Proteomes" id="UP000195607">
    <property type="component" value="Chromosome I"/>
</dbReference>
<feature type="site" description="Important for guanine/8-oxoguanine distinction" evidence="7">
    <location>
        <position position="224"/>
    </location>
</feature>
<dbReference type="SUPFAM" id="SSF48150">
    <property type="entry name" value="DNA-glycosylase"/>
    <property type="match status" value="1"/>
</dbReference>
<evidence type="ECO:0000313" key="11">
    <source>
        <dbReference type="Proteomes" id="UP000187822"/>
    </source>
</evidence>
<dbReference type="Pfam" id="PF22175">
    <property type="entry name" value="Ogg-HhH"/>
    <property type="match status" value="1"/>
</dbReference>
<dbReference type="GeneID" id="41587354"/>
<dbReference type="InterPro" id="IPR011257">
    <property type="entry name" value="DNA_glycosylase"/>
</dbReference>
<evidence type="ECO:0000259" key="8">
    <source>
        <dbReference type="SMART" id="SM00478"/>
    </source>
</evidence>
<keyword evidence="2 7" id="KW-0378">Hydrolase</keyword>
<evidence type="ECO:0000256" key="4">
    <source>
        <dbReference type="ARBA" id="ARBA00023239"/>
    </source>
</evidence>
<comment type="similarity">
    <text evidence="7">Belongs to the type-2 OGG1 family.</text>
</comment>
<comment type="catalytic activity">
    <reaction evidence="7">
        <text>2'-deoxyribonucleotide-(2'-deoxyribose 5'-phosphate)-2'-deoxyribonucleotide-DNA = a 3'-end 2'-deoxyribonucleotide-(2,3-dehydro-2,3-deoxyribose 5'-phosphate)-DNA + a 5'-end 5'-phospho-2'-deoxyribonucleoside-DNA + H(+)</text>
        <dbReference type="Rhea" id="RHEA:66592"/>
        <dbReference type="Rhea" id="RHEA-COMP:13180"/>
        <dbReference type="Rhea" id="RHEA-COMP:16897"/>
        <dbReference type="Rhea" id="RHEA-COMP:17067"/>
        <dbReference type="ChEBI" id="CHEBI:15378"/>
        <dbReference type="ChEBI" id="CHEBI:136412"/>
        <dbReference type="ChEBI" id="CHEBI:157695"/>
        <dbReference type="ChEBI" id="CHEBI:167181"/>
        <dbReference type="EC" id="4.2.99.18"/>
    </reaction>
</comment>
<evidence type="ECO:0000256" key="5">
    <source>
        <dbReference type="ARBA" id="ARBA00023268"/>
    </source>
</evidence>
<gene>
    <name evidence="7" type="primary">ogg</name>
    <name evidence="10" type="ORF">CPM_0032</name>
    <name evidence="9" type="ORF">CSP5_0032</name>
</gene>
<dbReference type="HAMAP" id="MF_00241">
    <property type="entry name" value="Ogg"/>
    <property type="match status" value="1"/>
</dbReference>
<dbReference type="Gene3D" id="1.10.340.30">
    <property type="entry name" value="Hypothetical protein, domain 2"/>
    <property type="match status" value="1"/>
</dbReference>
<evidence type="ECO:0000256" key="2">
    <source>
        <dbReference type="ARBA" id="ARBA00022801"/>
    </source>
</evidence>
<keyword evidence="4 7" id="KW-0456">Lyase</keyword>
<dbReference type="OrthoDB" id="35941at2157"/>
<keyword evidence="1 7" id="KW-0227">DNA damage</keyword>
<dbReference type="NCBIfam" id="NF002305">
    <property type="entry name" value="PRK01229.1"/>
    <property type="match status" value="1"/>
</dbReference>
<keyword evidence="5 7" id="KW-0511">Multifunctional enzyme</keyword>
<organism evidence="9 12">
    <name type="scientific">Cuniculiplasma divulgatum</name>
    <dbReference type="NCBI Taxonomy" id="1673428"/>
    <lineage>
        <taxon>Archaea</taxon>
        <taxon>Methanobacteriati</taxon>
        <taxon>Thermoplasmatota</taxon>
        <taxon>Thermoplasmata</taxon>
        <taxon>Thermoplasmatales</taxon>
        <taxon>Cuniculiplasmataceae</taxon>
        <taxon>Cuniculiplasma</taxon>
    </lineage>
</organism>
<evidence type="ECO:0000313" key="12">
    <source>
        <dbReference type="Proteomes" id="UP000195607"/>
    </source>
</evidence>
<protein>
    <recommendedName>
        <fullName evidence="7">8-oxoguanine DNA glycosylase/AP lyase</fullName>
    </recommendedName>
    <domain>
        <recommendedName>
            <fullName evidence="7">8-oxoguanine DNA glycosylase</fullName>
            <shortName evidence="7">8-oxoG DNA glycosylase</shortName>
            <ecNumber evidence="7">3.2.2.-</ecNumber>
        </recommendedName>
    </domain>
    <domain>
        <recommendedName>
            <fullName evidence="7">DNA-(apurinic or apyrimidinic site) lyase</fullName>
            <shortName evidence="7">AP lyase</shortName>
            <ecNumber evidence="7">4.2.99.18</ecNumber>
        </recommendedName>
    </domain>
</protein>
<dbReference type="KEGG" id="cdiv:CPM_0032"/>
<dbReference type="EC" id="3.2.2.-" evidence="7"/>
<evidence type="ECO:0000256" key="1">
    <source>
        <dbReference type="ARBA" id="ARBA00022763"/>
    </source>
</evidence>
<keyword evidence="11" id="KW-1185">Reference proteome</keyword>
<proteinExistence type="inferred from homology"/>
<dbReference type="STRING" id="1673428.CPM_0032"/>
<reference evidence="10" key="2">
    <citation type="submission" date="2016-06" db="EMBL/GenBank/DDBJ databases">
        <authorList>
            <person name="Olsen C.W."/>
            <person name="Carey S."/>
            <person name="Hinshaw L."/>
            <person name="Karasin A.I."/>
        </authorList>
    </citation>
    <scope>NUCLEOTIDE SEQUENCE [LARGE SCALE GENOMIC DNA]</scope>
    <source>
        <strain evidence="10">PM4</strain>
    </source>
</reference>
<evidence type="ECO:0000313" key="10">
    <source>
        <dbReference type="EMBL" id="SJK83936.1"/>
    </source>
</evidence>
<sequence length="224" mass="26302">MRYRVNKDNMTGSNITAQKVWFTELEDLINSKFRDEVNERVKEFESFRKKDGPEIFFELCYCFLTANTSAELGIKMQRELGVQPFIEDSTEVLTAKLKNAHYRFYNTRGKFISENRWIIPELPVLLNHPDPWVAREFIVENVKGIGYKESSHFLRNTGVFDFAILDKHIIRMLDGEFARSGKALNRKLYMKYEQQVIQISEQLGLKPGVLDLYMWKMATGKLIK</sequence>
<reference evidence="9 12" key="1">
    <citation type="submission" date="2016-04" db="EMBL/GenBank/DDBJ databases">
        <authorList>
            <person name="Evans L.H."/>
            <person name="Alamgir A."/>
            <person name="Owens N."/>
            <person name="Weber N.D."/>
            <person name="Virtaneva K."/>
            <person name="Barbian K."/>
            <person name="Babar A."/>
            <person name="Rosenke K."/>
        </authorList>
    </citation>
    <scope>NUCLEOTIDE SEQUENCE [LARGE SCALE GENOMIC DNA]</scope>
    <source>
        <strain evidence="9">S5</strain>
        <strain evidence="12">S5(T) (JCM 30642 \VKM B-2941)</strain>
    </source>
</reference>
<dbReference type="SMART" id="SM00478">
    <property type="entry name" value="ENDO3c"/>
    <property type="match status" value="1"/>
</dbReference>
<dbReference type="Gene3D" id="1.10.1670.10">
    <property type="entry name" value="Helix-hairpin-Helix base-excision DNA repair enzymes (C-terminal)"/>
    <property type="match status" value="1"/>
</dbReference>
<dbReference type="PIRSF" id="PIRSF005954">
    <property type="entry name" value="Thrmst_ogg"/>
    <property type="match status" value="1"/>
</dbReference>
<keyword evidence="6 7" id="KW-0326">Glycosidase</keyword>
<evidence type="ECO:0000256" key="6">
    <source>
        <dbReference type="ARBA" id="ARBA00023295"/>
    </source>
</evidence>
<dbReference type="RefSeq" id="WP_083705150.1">
    <property type="nucleotide sequence ID" value="NZ_LT671858.1"/>
</dbReference>
<dbReference type="InterPro" id="IPR003265">
    <property type="entry name" value="HhH-GPD_domain"/>
</dbReference>
<evidence type="ECO:0000256" key="7">
    <source>
        <dbReference type="HAMAP-Rule" id="MF_00241"/>
    </source>
</evidence>
<keyword evidence="3 7" id="KW-0234">DNA repair</keyword>
<comment type="function">
    <text evidence="7">Catalyzes the excision of an oxidatively damaged form of guanine (7,8-dihydro-8-oxoguanine = 8-oxoG) from DNA. Also cleaves the DNA backbone at apurinic/apyrimidinic sites (AP sites).</text>
</comment>
<feature type="domain" description="HhH-GPD" evidence="8">
    <location>
        <begin position="64"/>
        <end position="222"/>
    </location>
</feature>
<reference evidence="11" key="3">
    <citation type="submission" date="2016-06" db="EMBL/GenBank/DDBJ databases">
        <authorList>
            <person name="Toshchakov V.S."/>
        </authorList>
    </citation>
    <scope>NUCLEOTIDE SEQUENCE [LARGE SCALE GENOMIC DNA]</scope>
    <source>
        <strain>PM4 (JCM 30641</strain>
        <strain evidence="11">\VKM B-2940)</strain>
    </source>
</reference>